<dbReference type="GO" id="GO:0004553">
    <property type="term" value="F:hydrolase activity, hydrolyzing O-glycosyl compounds"/>
    <property type="evidence" value="ECO:0007669"/>
    <property type="project" value="InterPro"/>
</dbReference>
<dbReference type="AlphaFoldDB" id="E9SHY8"/>
<dbReference type="InterPro" id="IPR016134">
    <property type="entry name" value="Dockerin_dom"/>
</dbReference>
<feature type="region of interest" description="Disordered" evidence="1">
    <location>
        <begin position="222"/>
        <end position="247"/>
    </location>
</feature>
<dbReference type="SUPFAM" id="SSF52058">
    <property type="entry name" value="L domain-like"/>
    <property type="match status" value="1"/>
</dbReference>
<dbReference type="STRING" id="246199.CUS_6966"/>
<dbReference type="EMBL" id="ADKM02000134">
    <property type="protein sequence ID" value="EGC01129.1"/>
    <property type="molecule type" value="Genomic_DNA"/>
</dbReference>
<name>E9SHY8_RUMAL</name>
<dbReference type="InterPro" id="IPR018247">
    <property type="entry name" value="EF_Hand_1_Ca_BS"/>
</dbReference>
<accession>E9SHY8</accession>
<evidence type="ECO:0000313" key="3">
    <source>
        <dbReference type="EMBL" id="EGC01129.1"/>
    </source>
</evidence>
<organism evidence="3 4">
    <name type="scientific">Ruminococcus albus 8</name>
    <dbReference type="NCBI Taxonomy" id="246199"/>
    <lineage>
        <taxon>Bacteria</taxon>
        <taxon>Bacillati</taxon>
        <taxon>Bacillota</taxon>
        <taxon>Clostridia</taxon>
        <taxon>Eubacteriales</taxon>
        <taxon>Oscillospiraceae</taxon>
        <taxon>Ruminococcus</taxon>
    </lineage>
</organism>
<dbReference type="Proteomes" id="UP000004259">
    <property type="component" value="Unassembled WGS sequence"/>
</dbReference>
<comment type="caution">
    <text evidence="3">The sequence shown here is derived from an EMBL/GenBank/DDBJ whole genome shotgun (WGS) entry which is preliminary data.</text>
</comment>
<dbReference type="CDD" id="cd14256">
    <property type="entry name" value="Dockerin_I"/>
    <property type="match status" value="1"/>
</dbReference>
<dbReference type="InterPro" id="IPR026906">
    <property type="entry name" value="LRR_5"/>
</dbReference>
<evidence type="ECO:0000256" key="1">
    <source>
        <dbReference type="SAM" id="MobiDB-lite"/>
    </source>
</evidence>
<gene>
    <name evidence="3" type="ORF">CUS_6966</name>
</gene>
<proteinExistence type="predicted"/>
<feature type="domain" description="Dockerin" evidence="2">
    <location>
        <begin position="239"/>
        <end position="305"/>
    </location>
</feature>
<dbReference type="InterPro" id="IPR032675">
    <property type="entry name" value="LRR_dom_sf"/>
</dbReference>
<keyword evidence="4" id="KW-1185">Reference proteome</keyword>
<dbReference type="InterPro" id="IPR036439">
    <property type="entry name" value="Dockerin_dom_sf"/>
</dbReference>
<dbReference type="eggNOG" id="COG1196">
    <property type="taxonomic scope" value="Bacteria"/>
</dbReference>
<sequence>MKNKKLAAFTAAAVLVFGGYTVTPTVRLDTAFTASAENYGKFTYEKVSGGVKITACDAVYGALEIPSKIGGAKVVAIGDDAFSMLDGITSVTIPNGVKEIGICAFSGCTGLKKVVLPDSLKYVREAAFADCTSLSSLTVPDNGIEFESEAFLGCTSLKTVTLPFSVSEIGTAAFGFTISDDENAEYVDIKGFKLKCFMNSQAYIYAVNSSVPYEILDPDTPDTTFSTPVPADDDTTDGETNKKGDVNGDGRINVSDISLAAGQVKGIKMLSAACLRRADVNKDSYVNVTDISLLSAHVKGIRKIK</sequence>
<dbReference type="Gene3D" id="1.10.1330.10">
    <property type="entry name" value="Dockerin domain"/>
    <property type="match status" value="1"/>
</dbReference>
<dbReference type="InterPro" id="IPR002105">
    <property type="entry name" value="Dockerin_1_rpt"/>
</dbReference>
<dbReference type="RefSeq" id="WP_002853229.1">
    <property type="nucleotide sequence ID" value="NZ_ADKM02000134.1"/>
</dbReference>
<reference evidence="3 4" key="1">
    <citation type="submission" date="2011-02" db="EMBL/GenBank/DDBJ databases">
        <authorList>
            <person name="Nelson K.E."/>
            <person name="Sutton G."/>
            <person name="Torralba M."/>
            <person name="Durkin S."/>
            <person name="Harkins D."/>
            <person name="Montgomery R."/>
            <person name="Ziemer C."/>
            <person name="Klaassens E."/>
            <person name="Ocuiv P."/>
            <person name="Morrison M."/>
        </authorList>
    </citation>
    <scope>NUCLEOTIDE SEQUENCE [LARGE SCALE GENOMIC DNA]</scope>
    <source>
        <strain evidence="3 4">8</strain>
    </source>
</reference>
<evidence type="ECO:0000313" key="4">
    <source>
        <dbReference type="Proteomes" id="UP000004259"/>
    </source>
</evidence>
<dbReference type="eggNOG" id="COG4886">
    <property type="taxonomic scope" value="Bacteria"/>
</dbReference>
<dbReference type="PROSITE" id="PS51766">
    <property type="entry name" value="DOCKERIN"/>
    <property type="match status" value="1"/>
</dbReference>
<dbReference type="Pfam" id="PF00404">
    <property type="entry name" value="Dockerin_1"/>
    <property type="match status" value="1"/>
</dbReference>
<dbReference type="SUPFAM" id="SSF63446">
    <property type="entry name" value="Type I dockerin domain"/>
    <property type="match status" value="1"/>
</dbReference>
<dbReference type="Gene3D" id="3.80.10.10">
    <property type="entry name" value="Ribonuclease Inhibitor"/>
    <property type="match status" value="1"/>
</dbReference>
<dbReference type="OrthoDB" id="1818146at2"/>
<dbReference type="PROSITE" id="PS00018">
    <property type="entry name" value="EF_HAND_1"/>
    <property type="match status" value="1"/>
</dbReference>
<dbReference type="GO" id="GO:0000272">
    <property type="term" value="P:polysaccharide catabolic process"/>
    <property type="evidence" value="ECO:0007669"/>
    <property type="project" value="InterPro"/>
</dbReference>
<dbReference type="InterPro" id="IPR053139">
    <property type="entry name" value="Surface_bspA-like"/>
</dbReference>
<dbReference type="PANTHER" id="PTHR45661">
    <property type="entry name" value="SURFACE ANTIGEN"/>
    <property type="match status" value="1"/>
</dbReference>
<evidence type="ECO:0000259" key="2">
    <source>
        <dbReference type="PROSITE" id="PS51766"/>
    </source>
</evidence>
<protein>
    <submittedName>
        <fullName evidence="3">Dockerin type I repeat protein</fullName>
    </submittedName>
</protein>
<dbReference type="PANTHER" id="PTHR45661:SF3">
    <property type="entry name" value="IG-LIKE DOMAIN-CONTAINING PROTEIN"/>
    <property type="match status" value="1"/>
</dbReference>
<dbReference type="Pfam" id="PF13306">
    <property type="entry name" value="LRR_5"/>
    <property type="match status" value="1"/>
</dbReference>